<keyword evidence="3" id="KW-1185">Reference proteome</keyword>
<reference evidence="2 3" key="1">
    <citation type="submission" date="2018-04" db="EMBL/GenBank/DDBJ databases">
        <authorList>
            <person name="Zhang X."/>
            <person name="Yuan J."/>
            <person name="Li F."/>
            <person name="Xiang J."/>
        </authorList>
    </citation>
    <scope>NUCLEOTIDE SEQUENCE [LARGE SCALE GENOMIC DNA]</scope>
    <source>
        <tissue evidence="2">Muscle</tissue>
    </source>
</reference>
<protein>
    <submittedName>
        <fullName evidence="2">Uncharacterized protein</fullName>
    </submittedName>
</protein>
<feature type="compositionally biased region" description="Pro residues" evidence="1">
    <location>
        <begin position="379"/>
        <end position="388"/>
    </location>
</feature>
<proteinExistence type="predicted"/>
<reference evidence="2 3" key="2">
    <citation type="submission" date="2019-01" db="EMBL/GenBank/DDBJ databases">
        <title>The decoding of complex shrimp genome reveals the adaptation for benthos swimmer, frequently molting mechanism and breeding impact on genome.</title>
        <authorList>
            <person name="Sun Y."/>
            <person name="Gao Y."/>
            <person name="Yu Y."/>
        </authorList>
    </citation>
    <scope>NUCLEOTIDE SEQUENCE [LARGE SCALE GENOMIC DNA]</scope>
    <source>
        <tissue evidence="2">Muscle</tissue>
    </source>
</reference>
<evidence type="ECO:0000313" key="2">
    <source>
        <dbReference type="EMBL" id="ROT60663.1"/>
    </source>
</evidence>
<evidence type="ECO:0000313" key="3">
    <source>
        <dbReference type="Proteomes" id="UP000283509"/>
    </source>
</evidence>
<accession>A0A3R7SGU0</accession>
<evidence type="ECO:0000256" key="1">
    <source>
        <dbReference type="SAM" id="MobiDB-lite"/>
    </source>
</evidence>
<feature type="compositionally biased region" description="Pro residues" evidence="1">
    <location>
        <begin position="347"/>
        <end position="371"/>
    </location>
</feature>
<dbReference type="Proteomes" id="UP000283509">
    <property type="component" value="Unassembled WGS sequence"/>
</dbReference>
<dbReference type="AlphaFoldDB" id="A0A3R7SGU0"/>
<gene>
    <name evidence="2" type="ORF">C7M84_021805</name>
</gene>
<name>A0A3R7SGU0_PENVA</name>
<sequence>MCVLRVQESNRLSRRFYFIFRSHVPLSSLTPLSLSAQPPSISRPSLLSASRPSHLLSYPAKSPDEPPQLLCYSCFSLPLMCPSFLLSHTKDFTYFPVLFLLLFPKSSSISFIPPLPLFPSPMSPLFFPPLPLPLPPTVPSPSLPLLPLPSSRENLNPSLFSSFIPPFQRRPPSLRISLHPSPLPSVPTLSLLSWNFLLFFLLLPLLFPSPPHLPPDLPFPCPRFPGSPFLPHVSPDSLSSPLFPPELPFPPNLPSFLPSLTHLFRLPHASTDPPFPPQHFHRSPFPPHLPQILRYTPNLPQNPPFPPHLPPHDLPSLPTFPQKPPFLPTFSARPPFLPSLPPDHCPFPSPTFPPSPPTPTSSLSSPPPFTPPTSLSLPHPLPKILPPPRHLSRRRSILLHHCPIHSVAMIVLGRPLAVMGTRRGRSREAPP</sequence>
<dbReference type="EMBL" id="QCYY01004645">
    <property type="protein sequence ID" value="ROT60663.1"/>
    <property type="molecule type" value="Genomic_DNA"/>
</dbReference>
<organism evidence="2 3">
    <name type="scientific">Penaeus vannamei</name>
    <name type="common">Whiteleg shrimp</name>
    <name type="synonym">Litopenaeus vannamei</name>
    <dbReference type="NCBI Taxonomy" id="6689"/>
    <lineage>
        <taxon>Eukaryota</taxon>
        <taxon>Metazoa</taxon>
        <taxon>Ecdysozoa</taxon>
        <taxon>Arthropoda</taxon>
        <taxon>Crustacea</taxon>
        <taxon>Multicrustacea</taxon>
        <taxon>Malacostraca</taxon>
        <taxon>Eumalacostraca</taxon>
        <taxon>Eucarida</taxon>
        <taxon>Decapoda</taxon>
        <taxon>Dendrobranchiata</taxon>
        <taxon>Penaeoidea</taxon>
        <taxon>Penaeidae</taxon>
        <taxon>Penaeus</taxon>
    </lineage>
</organism>
<comment type="caution">
    <text evidence="2">The sequence shown here is derived from an EMBL/GenBank/DDBJ whole genome shotgun (WGS) entry which is preliminary data.</text>
</comment>
<feature type="region of interest" description="Disordered" evidence="1">
    <location>
        <begin position="347"/>
        <end position="388"/>
    </location>
</feature>